<comment type="caution">
    <text evidence="1">The sequence shown here is derived from an EMBL/GenBank/DDBJ whole genome shotgun (WGS) entry which is preliminary data.</text>
</comment>
<protein>
    <recommendedName>
        <fullName evidence="3">HK97 gp10 family phage protein</fullName>
    </recommendedName>
</protein>
<accession>A0A4R5X838</accession>
<dbReference type="EMBL" id="SDLP01000002">
    <property type="protein sequence ID" value="TDL09865.1"/>
    <property type="molecule type" value="Genomic_DNA"/>
</dbReference>
<evidence type="ECO:0000313" key="1">
    <source>
        <dbReference type="EMBL" id="TDL09865.1"/>
    </source>
</evidence>
<proteinExistence type="predicted"/>
<reference evidence="1 2" key="1">
    <citation type="submission" date="2019-01" db="EMBL/GenBank/DDBJ databases">
        <title>High-quality-draft genome sequences of five non-tuberculosis mycobacteriaceae isolated from a nosocomial environment.</title>
        <authorList>
            <person name="Tiago I."/>
            <person name="Alarico S."/>
            <person name="Pereira S.G."/>
            <person name="Coelho C."/>
            <person name="Maranha A."/>
            <person name="Empadinhas N."/>
        </authorList>
    </citation>
    <scope>NUCLEOTIDE SEQUENCE [LARGE SCALE GENOMIC DNA]</scope>
    <source>
        <strain evidence="1 2">22DIII</strain>
    </source>
</reference>
<gene>
    <name evidence="1" type="ORF">EUA04_07870</name>
</gene>
<evidence type="ECO:0008006" key="3">
    <source>
        <dbReference type="Google" id="ProtNLM"/>
    </source>
</evidence>
<sequence length="125" mass="14111">MSGRGLFSVDLDFDAAELRKNLRSFGRRFDRQIGQTVDRSAETGTAWMKLNVRWRDNTGAARAALHAVPRHHGSTHELLLAHGVHYGIWLETAHNRKNEILSSAQRHIGSQIMADLRAAFRQAAR</sequence>
<organism evidence="1 2">
    <name type="scientific">Mycolicibacterium obuense</name>
    <dbReference type="NCBI Taxonomy" id="1807"/>
    <lineage>
        <taxon>Bacteria</taxon>
        <taxon>Bacillati</taxon>
        <taxon>Actinomycetota</taxon>
        <taxon>Actinomycetes</taxon>
        <taxon>Mycobacteriales</taxon>
        <taxon>Mycobacteriaceae</taxon>
        <taxon>Mycolicibacterium</taxon>
    </lineage>
</organism>
<evidence type="ECO:0000313" key="2">
    <source>
        <dbReference type="Proteomes" id="UP000294952"/>
    </source>
</evidence>
<dbReference type="Proteomes" id="UP000294952">
    <property type="component" value="Unassembled WGS sequence"/>
</dbReference>
<dbReference type="AlphaFoldDB" id="A0A4R5X838"/>
<name>A0A4R5X838_9MYCO</name>